<organism evidence="4 5">
    <name type="scientific">Skermanella aerolata</name>
    <dbReference type="NCBI Taxonomy" id="393310"/>
    <lineage>
        <taxon>Bacteria</taxon>
        <taxon>Pseudomonadati</taxon>
        <taxon>Pseudomonadota</taxon>
        <taxon>Alphaproteobacteria</taxon>
        <taxon>Rhodospirillales</taxon>
        <taxon>Azospirillaceae</taxon>
        <taxon>Skermanella</taxon>
    </lineage>
</organism>
<keyword evidence="5" id="KW-1185">Reference proteome</keyword>
<dbReference type="Pfam" id="PF00501">
    <property type="entry name" value="AMP-binding"/>
    <property type="match status" value="1"/>
</dbReference>
<dbReference type="CDD" id="cd05907">
    <property type="entry name" value="VL_LC_FACS_like"/>
    <property type="match status" value="1"/>
</dbReference>
<dbReference type="GO" id="GO:0016020">
    <property type="term" value="C:membrane"/>
    <property type="evidence" value="ECO:0007669"/>
    <property type="project" value="TreeGrafter"/>
</dbReference>
<gene>
    <name evidence="4" type="ORF">SAE02_50570</name>
</gene>
<reference evidence="4 5" key="1">
    <citation type="submission" date="2019-07" db="EMBL/GenBank/DDBJ databases">
        <title>Whole genome shotgun sequence of Skermanella aerolata NBRC 106429.</title>
        <authorList>
            <person name="Hosoyama A."/>
            <person name="Uohara A."/>
            <person name="Ohji S."/>
            <person name="Ichikawa N."/>
        </authorList>
    </citation>
    <scope>NUCLEOTIDE SEQUENCE [LARGE SCALE GENOMIC DNA]</scope>
    <source>
        <strain evidence="4 5">NBRC 106429</strain>
    </source>
</reference>
<name>A0A512DWR5_9PROT</name>
<dbReference type="AlphaFoldDB" id="A0A512DWR5"/>
<proteinExistence type="predicted"/>
<dbReference type="PANTHER" id="PTHR43272">
    <property type="entry name" value="LONG-CHAIN-FATTY-ACID--COA LIGASE"/>
    <property type="match status" value="1"/>
</dbReference>
<dbReference type="Pfam" id="PF23562">
    <property type="entry name" value="AMP-binding_C_3"/>
    <property type="match status" value="1"/>
</dbReference>
<dbReference type="Gene3D" id="3.40.50.12780">
    <property type="entry name" value="N-terminal domain of ligase-like"/>
    <property type="match status" value="1"/>
</dbReference>
<feature type="domain" description="AMP-dependent synthetase/ligase" evidence="3">
    <location>
        <begin position="28"/>
        <end position="455"/>
    </location>
</feature>
<dbReference type="EMBL" id="BJYZ01000024">
    <property type="protein sequence ID" value="GEO40909.1"/>
    <property type="molecule type" value="Genomic_DNA"/>
</dbReference>
<dbReference type="GO" id="GO:0005524">
    <property type="term" value="F:ATP binding"/>
    <property type="evidence" value="ECO:0007669"/>
    <property type="project" value="UniProtKB-KW"/>
</dbReference>
<dbReference type="InterPro" id="IPR000873">
    <property type="entry name" value="AMP-dep_synth/lig_dom"/>
</dbReference>
<evidence type="ECO:0000313" key="5">
    <source>
        <dbReference type="Proteomes" id="UP000321523"/>
    </source>
</evidence>
<evidence type="ECO:0000259" key="3">
    <source>
        <dbReference type="Pfam" id="PF00501"/>
    </source>
</evidence>
<dbReference type="OrthoDB" id="9803968at2"/>
<dbReference type="GO" id="GO:0004467">
    <property type="term" value="F:long-chain fatty acid-CoA ligase activity"/>
    <property type="evidence" value="ECO:0007669"/>
    <property type="project" value="TreeGrafter"/>
</dbReference>
<accession>A0A512DWR5</accession>
<evidence type="ECO:0000256" key="1">
    <source>
        <dbReference type="ARBA" id="ARBA00022741"/>
    </source>
</evidence>
<evidence type="ECO:0000313" key="4">
    <source>
        <dbReference type="EMBL" id="GEO40909.1"/>
    </source>
</evidence>
<evidence type="ECO:0000256" key="2">
    <source>
        <dbReference type="ARBA" id="ARBA00022840"/>
    </source>
</evidence>
<dbReference type="PANTHER" id="PTHR43272:SF33">
    <property type="entry name" value="AMP-BINDING DOMAIN-CONTAINING PROTEIN-RELATED"/>
    <property type="match status" value="1"/>
</dbReference>
<dbReference type="SUPFAM" id="SSF56801">
    <property type="entry name" value="Acetyl-CoA synthetase-like"/>
    <property type="match status" value="1"/>
</dbReference>
<keyword evidence="1" id="KW-0547">Nucleotide-binding</keyword>
<protein>
    <submittedName>
        <fullName evidence="4">AMP-dependent synthetase</fullName>
    </submittedName>
</protein>
<comment type="caution">
    <text evidence="4">The sequence shown here is derived from an EMBL/GenBank/DDBJ whole genome shotgun (WGS) entry which is preliminary data.</text>
</comment>
<sequence length="627" mass="67728">MTGSLSGSRPGVLDENRYDEWRTLPAMFFDQAERLGGRSLLISKQDGDWSGRTWAEAADAVARAAGGLRSLGVGHGDRVAIVSENRPEWLIADFAIMLLGAITVPAYTTSTTADHLHTLRNSGARVVLVSSAALMRKVLPAALQLPDIRAVVGFNEDAGGGSPPAGPETSAGPEHLSWTALLERGGPGLPVEPALEALERDDVACLIYTSGTGGTPKGVMLTHGNILANCKGALELVLDVGLGDETFLSFLPLAHAYEHTCGQMFALSLGARIAYAESVEKLAGNLGEVKPTIMTAVPRLYEVLEQRIRREAERPGGWRMRLFHKTLELGKRRYDRSGRLGLWEGLEDRLLDRLVRARIRERFGGRLKAFISGGAALAPETALFFQSLGIRILQGYGQTEAAPLISCNRPSRVRHDTVGPPVPGVEIRIDRGGADGEIPDGEIMVRGPSVMKGYWGDADATERTVVSGWLHTGDVGHLAPDGALVLTDRKKDLIVTSGGDNVAPQRLENLLALEPVIGQVMVAGDGRPFLVALIVPDAQAARDWAKRHGKPADLAELTGDDDFRKHVGEAVERVNRSISGIERIRKFALTAEPFGIENAQLTPTLKIRRHEIRKRYGGLLDSLYSGR</sequence>
<dbReference type="Proteomes" id="UP000321523">
    <property type="component" value="Unassembled WGS sequence"/>
</dbReference>
<keyword evidence="2" id="KW-0067">ATP-binding</keyword>
<dbReference type="InterPro" id="IPR042099">
    <property type="entry name" value="ANL_N_sf"/>
</dbReference>